<dbReference type="Proteomes" id="UP001165561">
    <property type="component" value="Unassembled WGS sequence"/>
</dbReference>
<name>A0ABT5TXH5_9MICO</name>
<sequence>MSTEKSGMDGSRTQGGYRTEGSPVTGVADEVHGAAEEDSTRDTLSAPSGVQGGEGGGDPAAGAEEDTADPGPKHRSR</sequence>
<accession>A0ABT5TXH5</accession>
<protein>
    <submittedName>
        <fullName evidence="2">Uncharacterized protein</fullName>
    </submittedName>
</protein>
<organism evidence="2 3">
    <name type="scientific">Georgenia halotolerans</name>
    <dbReference type="NCBI Taxonomy" id="3028317"/>
    <lineage>
        <taxon>Bacteria</taxon>
        <taxon>Bacillati</taxon>
        <taxon>Actinomycetota</taxon>
        <taxon>Actinomycetes</taxon>
        <taxon>Micrococcales</taxon>
        <taxon>Bogoriellaceae</taxon>
        <taxon>Georgenia</taxon>
    </lineage>
</organism>
<evidence type="ECO:0000313" key="3">
    <source>
        <dbReference type="Proteomes" id="UP001165561"/>
    </source>
</evidence>
<evidence type="ECO:0000313" key="2">
    <source>
        <dbReference type="EMBL" id="MDD9206763.1"/>
    </source>
</evidence>
<keyword evidence="3" id="KW-1185">Reference proteome</keyword>
<feature type="compositionally biased region" description="Gly residues" evidence="1">
    <location>
        <begin position="50"/>
        <end position="59"/>
    </location>
</feature>
<feature type="region of interest" description="Disordered" evidence="1">
    <location>
        <begin position="1"/>
        <end position="77"/>
    </location>
</feature>
<proteinExistence type="predicted"/>
<feature type="compositionally biased region" description="Polar residues" evidence="1">
    <location>
        <begin position="1"/>
        <end position="16"/>
    </location>
</feature>
<dbReference type="EMBL" id="JARACI010000970">
    <property type="protein sequence ID" value="MDD9206763.1"/>
    <property type="molecule type" value="Genomic_DNA"/>
</dbReference>
<reference evidence="2" key="1">
    <citation type="submission" date="2023-02" db="EMBL/GenBank/DDBJ databases">
        <title>Georgenia sp.10Sc9-8, isolated from a soil sample collected from the Taklamakan desert.</title>
        <authorList>
            <person name="Liu S."/>
        </authorList>
    </citation>
    <scope>NUCLEOTIDE SEQUENCE</scope>
    <source>
        <strain evidence="2">10Sc9-8</strain>
    </source>
</reference>
<feature type="compositionally biased region" description="Basic and acidic residues" evidence="1">
    <location>
        <begin position="29"/>
        <end position="41"/>
    </location>
</feature>
<comment type="caution">
    <text evidence="2">The sequence shown here is derived from an EMBL/GenBank/DDBJ whole genome shotgun (WGS) entry which is preliminary data.</text>
</comment>
<gene>
    <name evidence="2" type="ORF">PU560_09830</name>
</gene>
<evidence type="ECO:0000256" key="1">
    <source>
        <dbReference type="SAM" id="MobiDB-lite"/>
    </source>
</evidence>